<dbReference type="FunFam" id="3.30.160.20:FF:000036">
    <property type="entry name" value="Double-stranded RNA-binding protein 2"/>
    <property type="match status" value="2"/>
</dbReference>
<feature type="region of interest" description="Disordered" evidence="4">
    <location>
        <begin position="387"/>
        <end position="432"/>
    </location>
</feature>
<dbReference type="PANTHER" id="PTHR46031">
    <property type="match status" value="1"/>
</dbReference>
<evidence type="ECO:0000313" key="7">
    <source>
        <dbReference type="Proteomes" id="UP000195402"/>
    </source>
</evidence>
<dbReference type="Pfam" id="PF00035">
    <property type="entry name" value="dsrm"/>
    <property type="match status" value="2"/>
</dbReference>
<proteinExistence type="predicted"/>
<dbReference type="Proteomes" id="UP000195402">
    <property type="component" value="Unassembled WGS sequence"/>
</dbReference>
<dbReference type="OMA" id="HANTQQN"/>
<sequence length="581" mass="63368">MYKNQLQELAQRSCFNLPSYTCIREGPDHAPRFKSTVNFNGEIFESPTFCTTLRQAEHSAAEVALSTLATRGPSRTLAARVLDETGAYKNLLQETVHRAGLNLPVYTTVRSGPGHVPVFTSKVELAGMSFTGEPAKTKKQAQKNAAMAAWSALKQMSNSGSSSSSSSSSPSLESEGNDEQEYVTVARVLARLCPPETNKSSTQNDRHRGRRRSAPVRRNMNPASVGLSMYPIQYPGWPYSNFSPEVAMYQMWQQEQASQQQRGLLTLPVVPAPPPAPQIVPFIIQPDHMPYFPANVQEPIRVVPGIAVSASRPSICFSNHSMPLQICRPLVTIQEIQEERVIHGDANPDSRKVNTQSNPSVFSPFEVQNPSIPGINLAEPLIQTRPQGIQQKKGGSESSIRNSVQQEGNSWRFRDTAVGPRSRSPGPVEFRLGSPRCLDSSVSNLRPDLLPTESSLEGPKCYQPPLLPAPVMVRTVGPVSSVTVRPRPENLKPQVPAPVTIRNSAPACSARTRPMKFGGIPSVNFMAPAVQIRSVVPVCSAPPARKLPVGSQEERFSSGESRTKESTEVAGTIQDLGKLQI</sequence>
<feature type="compositionally biased region" description="Low complexity" evidence="4">
    <location>
        <begin position="142"/>
        <end position="174"/>
    </location>
</feature>
<feature type="compositionally biased region" description="Polar residues" evidence="4">
    <location>
        <begin position="396"/>
        <end position="409"/>
    </location>
</feature>
<name>A0A200QX39_MACCD</name>
<dbReference type="PROSITE" id="PS50137">
    <property type="entry name" value="DS_RBD"/>
    <property type="match status" value="2"/>
</dbReference>
<dbReference type="InterPro" id="IPR044451">
    <property type="entry name" value="AtDRB-like_DSRM_2"/>
</dbReference>
<feature type="compositionally biased region" description="Basic and acidic residues" evidence="4">
    <location>
        <begin position="552"/>
        <end position="567"/>
    </location>
</feature>
<dbReference type="Gene3D" id="3.30.160.20">
    <property type="match status" value="2"/>
</dbReference>
<evidence type="ECO:0000256" key="4">
    <source>
        <dbReference type="SAM" id="MobiDB-lite"/>
    </source>
</evidence>
<gene>
    <name evidence="6" type="ORF">BVC80_949g63</name>
</gene>
<keyword evidence="2 3" id="KW-0694">RNA-binding</keyword>
<feature type="domain" description="DRBM" evidence="5">
    <location>
        <begin position="87"/>
        <end position="155"/>
    </location>
</feature>
<comment type="caution">
    <text evidence="6">The sequence shown here is derived from an EMBL/GenBank/DDBJ whole genome shotgun (WGS) entry which is preliminary data.</text>
</comment>
<feature type="region of interest" description="Disordered" evidence="4">
    <location>
        <begin position="134"/>
        <end position="179"/>
    </location>
</feature>
<evidence type="ECO:0000256" key="2">
    <source>
        <dbReference type="ARBA" id="ARBA00022884"/>
    </source>
</evidence>
<dbReference type="GO" id="GO:0003725">
    <property type="term" value="F:double-stranded RNA binding"/>
    <property type="evidence" value="ECO:0007669"/>
    <property type="project" value="InterPro"/>
</dbReference>
<feature type="domain" description="DRBM" evidence="5">
    <location>
        <begin position="1"/>
        <end position="70"/>
    </location>
</feature>
<evidence type="ECO:0000256" key="1">
    <source>
        <dbReference type="ARBA" id="ARBA00022737"/>
    </source>
</evidence>
<dbReference type="OrthoDB" id="5988181at2759"/>
<evidence type="ECO:0000313" key="6">
    <source>
        <dbReference type="EMBL" id="OVA15047.1"/>
    </source>
</evidence>
<protein>
    <submittedName>
        <fullName evidence="6">Double-stranded RNA-binding domain</fullName>
    </submittedName>
</protein>
<dbReference type="CDD" id="cd19908">
    <property type="entry name" value="DSRM_AtDRB-like_rpt2"/>
    <property type="match status" value="1"/>
</dbReference>
<reference evidence="6 7" key="1">
    <citation type="journal article" date="2017" name="Mol. Plant">
        <title>The Genome of Medicinal Plant Macleaya cordata Provides New Insights into Benzylisoquinoline Alkaloids Metabolism.</title>
        <authorList>
            <person name="Liu X."/>
            <person name="Liu Y."/>
            <person name="Huang P."/>
            <person name="Ma Y."/>
            <person name="Qing Z."/>
            <person name="Tang Q."/>
            <person name="Cao H."/>
            <person name="Cheng P."/>
            <person name="Zheng Y."/>
            <person name="Yuan Z."/>
            <person name="Zhou Y."/>
            <person name="Liu J."/>
            <person name="Tang Z."/>
            <person name="Zhuo Y."/>
            <person name="Zhang Y."/>
            <person name="Yu L."/>
            <person name="Huang J."/>
            <person name="Yang P."/>
            <person name="Peng Q."/>
            <person name="Zhang J."/>
            <person name="Jiang W."/>
            <person name="Zhang Z."/>
            <person name="Lin K."/>
            <person name="Ro D.K."/>
            <person name="Chen X."/>
            <person name="Xiong X."/>
            <person name="Shang Y."/>
            <person name="Huang S."/>
            <person name="Zeng J."/>
        </authorList>
    </citation>
    <scope>NUCLEOTIDE SEQUENCE [LARGE SCALE GENOMIC DNA]</scope>
    <source>
        <strain evidence="7">cv. BLH2017</strain>
        <tissue evidence="6">Root</tissue>
    </source>
</reference>
<dbReference type="EMBL" id="MVGT01000924">
    <property type="protein sequence ID" value="OVA15047.1"/>
    <property type="molecule type" value="Genomic_DNA"/>
</dbReference>
<organism evidence="6 7">
    <name type="scientific">Macleaya cordata</name>
    <name type="common">Five-seeded plume-poppy</name>
    <name type="synonym">Bocconia cordata</name>
    <dbReference type="NCBI Taxonomy" id="56857"/>
    <lineage>
        <taxon>Eukaryota</taxon>
        <taxon>Viridiplantae</taxon>
        <taxon>Streptophyta</taxon>
        <taxon>Embryophyta</taxon>
        <taxon>Tracheophyta</taxon>
        <taxon>Spermatophyta</taxon>
        <taxon>Magnoliopsida</taxon>
        <taxon>Ranunculales</taxon>
        <taxon>Papaveraceae</taxon>
        <taxon>Papaveroideae</taxon>
        <taxon>Macleaya</taxon>
    </lineage>
</organism>
<feature type="region of interest" description="Disordered" evidence="4">
    <location>
        <begin position="545"/>
        <end position="581"/>
    </location>
</feature>
<dbReference type="AlphaFoldDB" id="A0A200QX39"/>
<dbReference type="InterPro" id="IPR014720">
    <property type="entry name" value="dsRBD_dom"/>
</dbReference>
<evidence type="ECO:0000256" key="3">
    <source>
        <dbReference type="PROSITE-ProRule" id="PRU00266"/>
    </source>
</evidence>
<dbReference type="PANTHER" id="PTHR46031:SF26">
    <property type="entry name" value="DOUBLE-STRANDED RNA-BINDING PROTEIN 2"/>
    <property type="match status" value="1"/>
</dbReference>
<dbReference type="SMART" id="SM00358">
    <property type="entry name" value="DSRM"/>
    <property type="match status" value="2"/>
</dbReference>
<keyword evidence="7" id="KW-1185">Reference proteome</keyword>
<evidence type="ECO:0000259" key="5">
    <source>
        <dbReference type="PROSITE" id="PS50137"/>
    </source>
</evidence>
<dbReference type="SUPFAM" id="SSF54768">
    <property type="entry name" value="dsRNA-binding domain-like"/>
    <property type="match status" value="2"/>
</dbReference>
<dbReference type="STRING" id="56857.A0A200QX39"/>
<dbReference type="CDD" id="cd19907">
    <property type="entry name" value="DSRM_AtDRB-like_rpt1"/>
    <property type="match status" value="1"/>
</dbReference>
<dbReference type="InterPro" id="IPR044450">
    <property type="entry name" value="AtDRB-like_DSRM_1"/>
</dbReference>
<accession>A0A200QX39</accession>
<dbReference type="InParanoid" id="A0A200QX39"/>
<keyword evidence="1" id="KW-0677">Repeat</keyword>
<feature type="region of interest" description="Disordered" evidence="4">
    <location>
        <begin position="193"/>
        <end position="216"/>
    </location>
</feature>